<gene>
    <name evidence="2" type="ORF">ACBP88_05725</name>
</gene>
<evidence type="ECO:0000256" key="1">
    <source>
        <dbReference type="SAM" id="MobiDB-lite"/>
    </source>
</evidence>
<sequence>MSTPPAVNHLLANHTFGREHSNPPPLPQNIQMSQLIGPGRAGGNDPPNVQVHDGGLPHDFDYLVRSVGEW</sequence>
<comment type="caution">
    <text evidence="2">The sequence shown here is derived from an EMBL/GenBank/DDBJ whole genome shotgun (WGS) entry which is preliminary data.</text>
</comment>
<reference evidence="2 3" key="1">
    <citation type="submission" date="2024-08" db="EMBL/GenBank/DDBJ databases">
        <authorList>
            <person name="Feng Z."/>
            <person name="Ronholm J."/>
        </authorList>
    </citation>
    <scope>NUCLEOTIDE SEQUENCE [LARGE SCALE GENOMIC DNA]</scope>
    <source>
        <strain evidence="2 3">4-AB0-8</strain>
    </source>
</reference>
<evidence type="ECO:0000313" key="3">
    <source>
        <dbReference type="Proteomes" id="UP001567350"/>
    </source>
</evidence>
<protein>
    <submittedName>
        <fullName evidence="2">Uncharacterized protein</fullName>
    </submittedName>
</protein>
<name>A0ABV4IAT0_9BURK</name>
<dbReference type="EMBL" id="JBGJLR010000004">
    <property type="protein sequence ID" value="MEZ2738966.1"/>
    <property type="molecule type" value="Genomic_DNA"/>
</dbReference>
<dbReference type="Proteomes" id="UP001567350">
    <property type="component" value="Unassembled WGS sequence"/>
</dbReference>
<evidence type="ECO:0000313" key="2">
    <source>
        <dbReference type="EMBL" id="MEZ2738966.1"/>
    </source>
</evidence>
<proteinExistence type="predicted"/>
<feature type="region of interest" description="Disordered" evidence="1">
    <location>
        <begin position="1"/>
        <end position="55"/>
    </location>
</feature>
<dbReference type="RefSeq" id="WP_370891231.1">
    <property type="nucleotide sequence ID" value="NZ_JBGJLR010000004.1"/>
</dbReference>
<organism evidence="2 3">
    <name type="scientific">Comamonas jiangduensis</name>
    <dbReference type="NCBI Taxonomy" id="1194168"/>
    <lineage>
        <taxon>Bacteria</taxon>
        <taxon>Pseudomonadati</taxon>
        <taxon>Pseudomonadota</taxon>
        <taxon>Betaproteobacteria</taxon>
        <taxon>Burkholderiales</taxon>
        <taxon>Comamonadaceae</taxon>
        <taxon>Comamonas</taxon>
    </lineage>
</organism>
<keyword evidence="3" id="KW-1185">Reference proteome</keyword>
<accession>A0ABV4IAT0</accession>